<dbReference type="EMBL" id="BMED01000003">
    <property type="protein sequence ID" value="GGC83595.1"/>
    <property type="molecule type" value="Genomic_DNA"/>
</dbReference>
<dbReference type="Proteomes" id="UP000637423">
    <property type="component" value="Unassembled WGS sequence"/>
</dbReference>
<reference evidence="2" key="1">
    <citation type="journal article" date="2014" name="Int. J. Syst. Evol. Microbiol.">
        <title>Complete genome sequence of Corynebacterium casei LMG S-19264T (=DSM 44701T), isolated from a smear-ripened cheese.</title>
        <authorList>
            <consortium name="US DOE Joint Genome Institute (JGI-PGF)"/>
            <person name="Walter F."/>
            <person name="Albersmeier A."/>
            <person name="Kalinowski J."/>
            <person name="Ruckert C."/>
        </authorList>
    </citation>
    <scope>NUCLEOTIDE SEQUENCE</scope>
    <source>
        <strain evidence="2">CGMCC 1.10998</strain>
    </source>
</reference>
<evidence type="ECO:0000313" key="3">
    <source>
        <dbReference type="Proteomes" id="UP000637423"/>
    </source>
</evidence>
<dbReference type="InterPro" id="IPR014833">
    <property type="entry name" value="TnsA_N"/>
</dbReference>
<reference evidence="2" key="2">
    <citation type="submission" date="2020-09" db="EMBL/GenBank/DDBJ databases">
        <authorList>
            <person name="Sun Q."/>
            <person name="Zhou Y."/>
        </authorList>
    </citation>
    <scope>NUCLEOTIDE SEQUENCE</scope>
    <source>
        <strain evidence="2">CGMCC 1.10998</strain>
    </source>
</reference>
<dbReference type="AlphaFoldDB" id="A0A916XMA7"/>
<evidence type="ECO:0000259" key="1">
    <source>
        <dbReference type="Pfam" id="PF08722"/>
    </source>
</evidence>
<sequence>MKPKRKVVTRSPHRTVGLVACTWLQPEPVEYESQLERRFVQRMLLTPGVSRIVDQPFKIAYGDNCEKSYTPDFLITLSSGQKFVVEVKPEKFVAKFADMFDQIIPILREKDLPFLVVTDQMIDVGDLPETIELLLRYARSSVSSEIFDRVKKSFNTSEPQSISQLVRSAEVNLAVVFHFLGRRLLTFLNDISLSPDTLINPYFLKEDHENVCIPSWLNAAAWNPDARIHQATGAESSAVRRYDHAPKLHMAHR</sequence>
<protein>
    <recommendedName>
        <fullName evidence="1">TnsA endonuclease N-terminal domain-containing protein</fullName>
    </recommendedName>
</protein>
<dbReference type="RefSeq" id="WP_188567257.1">
    <property type="nucleotide sequence ID" value="NZ_BMED01000003.1"/>
</dbReference>
<dbReference type="Pfam" id="PF08722">
    <property type="entry name" value="Tn7_TnsA-like_N"/>
    <property type="match status" value="1"/>
</dbReference>
<organism evidence="2 3">
    <name type="scientific">Undibacterium terreum</name>
    <dbReference type="NCBI Taxonomy" id="1224302"/>
    <lineage>
        <taxon>Bacteria</taxon>
        <taxon>Pseudomonadati</taxon>
        <taxon>Pseudomonadota</taxon>
        <taxon>Betaproteobacteria</taxon>
        <taxon>Burkholderiales</taxon>
        <taxon>Oxalobacteraceae</taxon>
        <taxon>Undibacterium</taxon>
    </lineage>
</organism>
<gene>
    <name evidence="2" type="ORF">GCM10011396_33750</name>
</gene>
<accession>A0A916XMA7</accession>
<proteinExistence type="predicted"/>
<comment type="caution">
    <text evidence="2">The sequence shown here is derived from an EMBL/GenBank/DDBJ whole genome shotgun (WGS) entry which is preliminary data.</text>
</comment>
<evidence type="ECO:0000313" key="2">
    <source>
        <dbReference type="EMBL" id="GGC83595.1"/>
    </source>
</evidence>
<keyword evidence="3" id="KW-1185">Reference proteome</keyword>
<feature type="domain" description="TnsA endonuclease N-terminal" evidence="1">
    <location>
        <begin position="47"/>
        <end position="119"/>
    </location>
</feature>
<name>A0A916XMA7_9BURK</name>